<evidence type="ECO:0000256" key="1">
    <source>
        <dbReference type="ARBA" id="ARBA00022729"/>
    </source>
</evidence>
<dbReference type="Proteomes" id="UP001197214">
    <property type="component" value="Unassembled WGS sequence"/>
</dbReference>
<dbReference type="Pfam" id="PF02563">
    <property type="entry name" value="Poly_export"/>
    <property type="match status" value="1"/>
</dbReference>
<protein>
    <submittedName>
        <fullName evidence="4">Polysaccharide export protein</fullName>
    </submittedName>
</protein>
<dbReference type="PANTHER" id="PTHR33619">
    <property type="entry name" value="POLYSACCHARIDE EXPORT PROTEIN GFCE-RELATED"/>
    <property type="match status" value="1"/>
</dbReference>
<keyword evidence="5" id="KW-1185">Reference proteome</keyword>
<sequence>MPPPTRQDLTAAQQPYIIGPFDKLDINVYGVPELSMTVQVDAGGSMSLPLAGTVPASGKTPSQLANAIAANLRKYVRDPQVTVNTDEINQFVTVDGEVAQPGSYPVMGRMTLIRAIAEAKGMSQYSDENFVVVFREVDGKKMAALYDLRAIRQGIYEDPPIYAGDVVSVGESASKRTFALAVQGAGLLVAPLVAILN</sequence>
<evidence type="ECO:0000259" key="3">
    <source>
        <dbReference type="Pfam" id="PF10531"/>
    </source>
</evidence>
<proteinExistence type="predicted"/>
<feature type="domain" description="Polysaccharide export protein N-terminal" evidence="2">
    <location>
        <begin position="11"/>
        <end position="84"/>
    </location>
</feature>
<evidence type="ECO:0000259" key="2">
    <source>
        <dbReference type="Pfam" id="PF02563"/>
    </source>
</evidence>
<name>A0ABS6XJ81_9SPHN</name>
<dbReference type="InterPro" id="IPR049712">
    <property type="entry name" value="Poly_export"/>
</dbReference>
<dbReference type="EMBL" id="JAHWZX010000003">
    <property type="protein sequence ID" value="MBW4330273.1"/>
    <property type="molecule type" value="Genomic_DNA"/>
</dbReference>
<feature type="domain" description="Soluble ligand binding" evidence="3">
    <location>
        <begin position="92"/>
        <end position="142"/>
    </location>
</feature>
<comment type="caution">
    <text evidence="4">The sequence shown here is derived from an EMBL/GenBank/DDBJ whole genome shotgun (WGS) entry which is preliminary data.</text>
</comment>
<gene>
    <name evidence="4" type="ORF">KY084_05230</name>
</gene>
<dbReference type="PANTHER" id="PTHR33619:SF3">
    <property type="entry name" value="POLYSACCHARIDE EXPORT PROTEIN GFCE-RELATED"/>
    <property type="match status" value="1"/>
</dbReference>
<dbReference type="InterPro" id="IPR003715">
    <property type="entry name" value="Poly_export_N"/>
</dbReference>
<reference evidence="4 5" key="1">
    <citation type="submission" date="2021-07" db="EMBL/GenBank/DDBJ databases">
        <title>Stakelama flava sp. nov., a novel endophytic bacterium isolated from branch of Kandelia candel.</title>
        <authorList>
            <person name="Tuo L."/>
        </authorList>
    </citation>
    <scope>NUCLEOTIDE SEQUENCE [LARGE SCALE GENOMIC DNA]</scope>
    <source>
        <strain evidence="4 5">CBK3Z-3</strain>
    </source>
</reference>
<dbReference type="InterPro" id="IPR019554">
    <property type="entry name" value="Soluble_ligand-bd"/>
</dbReference>
<keyword evidence="1" id="KW-0732">Signal</keyword>
<evidence type="ECO:0000313" key="4">
    <source>
        <dbReference type="EMBL" id="MBW4330273.1"/>
    </source>
</evidence>
<accession>A0ABS6XJ81</accession>
<dbReference type="Pfam" id="PF10531">
    <property type="entry name" value="SLBB"/>
    <property type="match status" value="1"/>
</dbReference>
<organism evidence="4 5">
    <name type="scientific">Stakelama flava</name>
    <dbReference type="NCBI Taxonomy" id="2860338"/>
    <lineage>
        <taxon>Bacteria</taxon>
        <taxon>Pseudomonadati</taxon>
        <taxon>Pseudomonadota</taxon>
        <taxon>Alphaproteobacteria</taxon>
        <taxon>Sphingomonadales</taxon>
        <taxon>Sphingomonadaceae</taxon>
        <taxon>Stakelama</taxon>
    </lineage>
</organism>
<evidence type="ECO:0000313" key="5">
    <source>
        <dbReference type="Proteomes" id="UP001197214"/>
    </source>
</evidence>